<reference evidence="1" key="1">
    <citation type="submission" date="2014-01" db="EMBL/GenBank/DDBJ databases">
        <authorList>
            <person name="Brown-Elliot B."/>
            <person name="Wallace R."/>
            <person name="Lenaerts A."/>
            <person name="Ordway D."/>
            <person name="DeGroote M.A."/>
            <person name="Parker T."/>
            <person name="Sizemore C."/>
            <person name="Tallon L.J."/>
            <person name="Sadzewicz L.K."/>
            <person name="Sengamalay N."/>
            <person name="Fraser C.M."/>
            <person name="Hine E."/>
            <person name="Shefchek K.A."/>
            <person name="Das S.P."/>
            <person name="Tettelin H."/>
        </authorList>
    </citation>
    <scope>NUCLEOTIDE SEQUENCE [LARGE SCALE GENOMIC DNA]</scope>
    <source>
        <strain evidence="1">4042</strain>
    </source>
</reference>
<evidence type="ECO:0000313" key="1">
    <source>
        <dbReference type="EMBL" id="EUA07338.1"/>
    </source>
</evidence>
<accession>X7YLG7</accession>
<name>X7YLG7_MYCXE</name>
<dbReference type="EMBL" id="JAOB01000093">
    <property type="protein sequence ID" value="EUA07338.1"/>
    <property type="molecule type" value="Genomic_DNA"/>
</dbReference>
<dbReference type="PATRIC" id="fig|1299334.3.peg.10310"/>
<dbReference type="InterPro" id="IPR027948">
    <property type="entry name" value="DUF4436"/>
</dbReference>
<proteinExistence type="predicted"/>
<protein>
    <submittedName>
        <fullName evidence="1">Transmembrane domain protein</fullName>
    </submittedName>
</protein>
<keyword evidence="1" id="KW-0812">Transmembrane</keyword>
<gene>
    <name evidence="1" type="ORF">I553_0733</name>
</gene>
<sequence>MRNILPGAPPPGSWIDHAVVQWVLIALGAAMALCIFAWVRQGN</sequence>
<comment type="caution">
    <text evidence="1">The sequence shown here is derived from an EMBL/GenBank/DDBJ whole genome shotgun (WGS) entry which is preliminary data.</text>
</comment>
<dbReference type="AlphaFoldDB" id="X7YLG7"/>
<dbReference type="Pfam" id="PF14494">
    <property type="entry name" value="DUF4436"/>
    <property type="match status" value="1"/>
</dbReference>
<organism evidence="1">
    <name type="scientific">Mycobacterium xenopi 4042</name>
    <dbReference type="NCBI Taxonomy" id="1299334"/>
    <lineage>
        <taxon>Bacteria</taxon>
        <taxon>Bacillati</taxon>
        <taxon>Actinomycetota</taxon>
        <taxon>Actinomycetes</taxon>
        <taxon>Mycobacteriales</taxon>
        <taxon>Mycobacteriaceae</taxon>
        <taxon>Mycobacterium</taxon>
    </lineage>
</organism>
<keyword evidence="1" id="KW-0472">Membrane</keyword>